<dbReference type="GO" id="GO:0006508">
    <property type="term" value="P:proteolysis"/>
    <property type="evidence" value="ECO:0007669"/>
    <property type="project" value="UniProtKB-KW"/>
</dbReference>
<dbReference type="InterPro" id="IPR009045">
    <property type="entry name" value="Zn_M74/Hedgehog-like"/>
</dbReference>
<sequence length="168" mass="17583">MLALAGALAGGCAQWGTSTGSGLVPLASVAPGVQQALQGDGSCQLPRAAARSLADVQRELQPLGLQLRVHACYPAEPAASQGQGAVDLALVVLDGVRAREALAGPLADGQDLDLGTPVGLVDPLSATGSGELAPDVQRNRQWLLQLMQRHGWRNQPQQWWHYTLQAAR</sequence>
<evidence type="ECO:0000256" key="5">
    <source>
        <dbReference type="ARBA" id="ARBA00022833"/>
    </source>
</evidence>
<keyword evidence="8" id="KW-0961">Cell wall biogenesis/degradation</keyword>
<evidence type="ECO:0000256" key="8">
    <source>
        <dbReference type="ARBA" id="ARBA00023316"/>
    </source>
</evidence>
<dbReference type="Gene3D" id="3.30.1380.10">
    <property type="match status" value="1"/>
</dbReference>
<dbReference type="GO" id="GO:0071555">
    <property type="term" value="P:cell wall organization"/>
    <property type="evidence" value="ECO:0007669"/>
    <property type="project" value="UniProtKB-KW"/>
</dbReference>
<dbReference type="PANTHER" id="PTHR43126:SF1">
    <property type="entry name" value="D-ALANYL-D-ALANINE DIPEPTIDASE"/>
    <property type="match status" value="1"/>
</dbReference>
<organism evidence="9 10">
    <name type="scientific">Pulveribacter suum</name>
    <dbReference type="NCBI Taxonomy" id="2116657"/>
    <lineage>
        <taxon>Bacteria</taxon>
        <taxon>Pseudomonadati</taxon>
        <taxon>Pseudomonadota</taxon>
        <taxon>Betaproteobacteria</taxon>
        <taxon>Burkholderiales</taxon>
        <taxon>Comamonadaceae</taxon>
        <taxon>Pulveribacter</taxon>
    </lineage>
</organism>
<gene>
    <name evidence="9" type="ORF">C7H73_04480</name>
</gene>
<keyword evidence="3" id="KW-0479">Metal-binding</keyword>
<evidence type="ECO:0000256" key="4">
    <source>
        <dbReference type="ARBA" id="ARBA00022801"/>
    </source>
</evidence>
<evidence type="ECO:0000313" key="10">
    <source>
        <dbReference type="Proteomes" id="UP000241829"/>
    </source>
</evidence>
<keyword evidence="2" id="KW-0645">Protease</keyword>
<evidence type="ECO:0000256" key="6">
    <source>
        <dbReference type="ARBA" id="ARBA00022997"/>
    </source>
</evidence>
<protein>
    <submittedName>
        <fullName evidence="9">D-Ala-D-Ala dipeptidase</fullName>
    </submittedName>
</protein>
<accession>A0A2P1NIW4</accession>
<dbReference type="Proteomes" id="UP000241829">
    <property type="component" value="Chromosome"/>
</dbReference>
<dbReference type="SUPFAM" id="SSF55166">
    <property type="entry name" value="Hedgehog/DD-peptidase"/>
    <property type="match status" value="1"/>
</dbReference>
<keyword evidence="10" id="KW-1185">Reference proteome</keyword>
<dbReference type="InterPro" id="IPR000755">
    <property type="entry name" value="A_A_dipeptidase"/>
</dbReference>
<evidence type="ECO:0000256" key="1">
    <source>
        <dbReference type="ARBA" id="ARBA00001362"/>
    </source>
</evidence>
<keyword evidence="4" id="KW-0378">Hydrolase</keyword>
<dbReference type="AlphaFoldDB" id="A0A2P1NIW4"/>
<reference evidence="10" key="1">
    <citation type="submission" date="2018-03" db="EMBL/GenBank/DDBJ databases">
        <title>Genome sequencing of Melaminivora sp. strain SC2-7.</title>
        <authorList>
            <person name="Kim S.-J."/>
            <person name="Heo J."/>
            <person name="Ahn J.-H."/>
            <person name="Kwon S.-W."/>
        </authorList>
    </citation>
    <scope>NUCLEOTIDE SEQUENCE [LARGE SCALE GENOMIC DNA]</scope>
    <source>
        <strain evidence="10">SC2-7</strain>
    </source>
</reference>
<dbReference type="GO" id="GO:0008237">
    <property type="term" value="F:metallopeptidase activity"/>
    <property type="evidence" value="ECO:0007669"/>
    <property type="project" value="UniProtKB-KW"/>
</dbReference>
<evidence type="ECO:0000256" key="3">
    <source>
        <dbReference type="ARBA" id="ARBA00022723"/>
    </source>
</evidence>
<dbReference type="PANTHER" id="PTHR43126">
    <property type="entry name" value="D-ALANYL-D-ALANINE DIPEPTIDASE"/>
    <property type="match status" value="1"/>
</dbReference>
<comment type="catalytic activity">
    <reaction evidence="1">
        <text>D-alanyl-D-alanine + H2O = 2 D-alanine</text>
        <dbReference type="Rhea" id="RHEA:20661"/>
        <dbReference type="ChEBI" id="CHEBI:15377"/>
        <dbReference type="ChEBI" id="CHEBI:57416"/>
        <dbReference type="ChEBI" id="CHEBI:57822"/>
        <dbReference type="EC" id="3.4.13.22"/>
    </reaction>
</comment>
<evidence type="ECO:0000256" key="7">
    <source>
        <dbReference type="ARBA" id="ARBA00023049"/>
    </source>
</evidence>
<dbReference type="EMBL" id="CP027792">
    <property type="protein sequence ID" value="AVP56985.1"/>
    <property type="molecule type" value="Genomic_DNA"/>
</dbReference>
<evidence type="ECO:0000256" key="2">
    <source>
        <dbReference type="ARBA" id="ARBA00022670"/>
    </source>
</evidence>
<keyword evidence="6" id="KW-0224">Dipeptidase</keyword>
<dbReference type="KEGG" id="melm:C7H73_04480"/>
<name>A0A2P1NIW4_9BURK</name>
<keyword evidence="7" id="KW-0482">Metalloprotease</keyword>
<dbReference type="GO" id="GO:0160237">
    <property type="term" value="F:D-Ala-D-Ala dipeptidase activity"/>
    <property type="evidence" value="ECO:0007669"/>
    <property type="project" value="UniProtKB-EC"/>
</dbReference>
<proteinExistence type="predicted"/>
<dbReference type="GO" id="GO:0046872">
    <property type="term" value="F:metal ion binding"/>
    <property type="evidence" value="ECO:0007669"/>
    <property type="project" value="UniProtKB-KW"/>
</dbReference>
<evidence type="ECO:0000313" key="9">
    <source>
        <dbReference type="EMBL" id="AVP56985.1"/>
    </source>
</evidence>
<keyword evidence="5" id="KW-0862">Zinc</keyword>